<reference evidence="1 2" key="1">
    <citation type="journal article" date="2023" name="Mol. Phylogenet. Evol.">
        <title>Genome-scale phylogeny and comparative genomics of the fungal order Sordariales.</title>
        <authorList>
            <person name="Hensen N."/>
            <person name="Bonometti L."/>
            <person name="Westerberg I."/>
            <person name="Brannstrom I.O."/>
            <person name="Guillou S."/>
            <person name="Cros-Aarteil S."/>
            <person name="Calhoun S."/>
            <person name="Haridas S."/>
            <person name="Kuo A."/>
            <person name="Mondo S."/>
            <person name="Pangilinan J."/>
            <person name="Riley R."/>
            <person name="LaButti K."/>
            <person name="Andreopoulos B."/>
            <person name="Lipzen A."/>
            <person name="Chen C."/>
            <person name="Yan M."/>
            <person name="Daum C."/>
            <person name="Ng V."/>
            <person name="Clum A."/>
            <person name="Steindorff A."/>
            <person name="Ohm R.A."/>
            <person name="Martin F."/>
            <person name="Silar P."/>
            <person name="Natvig D.O."/>
            <person name="Lalanne C."/>
            <person name="Gautier V."/>
            <person name="Ament-Velasquez S.L."/>
            <person name="Kruys A."/>
            <person name="Hutchinson M.I."/>
            <person name="Powell A.J."/>
            <person name="Barry K."/>
            <person name="Miller A.N."/>
            <person name="Grigoriev I.V."/>
            <person name="Debuchy R."/>
            <person name="Gladieux P."/>
            <person name="Hiltunen Thoren M."/>
            <person name="Johannesson H."/>
        </authorList>
    </citation>
    <scope>NUCLEOTIDE SEQUENCE [LARGE SCALE GENOMIC DNA]</scope>
    <source>
        <strain evidence="1 2">FGSC 10403</strain>
    </source>
</reference>
<evidence type="ECO:0000313" key="2">
    <source>
        <dbReference type="Proteomes" id="UP001285908"/>
    </source>
</evidence>
<name>A0AAJ0IGI8_9PEZI</name>
<dbReference type="EMBL" id="JAULSX010000001">
    <property type="protein sequence ID" value="KAK3499937.1"/>
    <property type="molecule type" value="Genomic_DNA"/>
</dbReference>
<dbReference type="AlphaFoldDB" id="A0AAJ0IGI8"/>
<dbReference type="Proteomes" id="UP001285908">
    <property type="component" value="Unassembled WGS sequence"/>
</dbReference>
<dbReference type="RefSeq" id="XP_062697570.1">
    <property type="nucleotide sequence ID" value="XM_062836629.1"/>
</dbReference>
<sequence>MILMLLPRWQCRLVFMIALYSVAATCLAAGLPPAMQQAFIHLFLSRFSSSDTTCLWKGGIHHYRCSRLCAIQTVCDTFVLIMG</sequence>
<accession>A0AAJ0IGI8</accession>
<organism evidence="1 2">
    <name type="scientific">Neurospora hispaniola</name>
    <dbReference type="NCBI Taxonomy" id="588809"/>
    <lineage>
        <taxon>Eukaryota</taxon>
        <taxon>Fungi</taxon>
        <taxon>Dikarya</taxon>
        <taxon>Ascomycota</taxon>
        <taxon>Pezizomycotina</taxon>
        <taxon>Sordariomycetes</taxon>
        <taxon>Sordariomycetidae</taxon>
        <taxon>Sordariales</taxon>
        <taxon>Sordariaceae</taxon>
        <taxon>Neurospora</taxon>
    </lineage>
</organism>
<dbReference type="GeneID" id="87874251"/>
<comment type="caution">
    <text evidence="1">The sequence shown here is derived from an EMBL/GenBank/DDBJ whole genome shotgun (WGS) entry which is preliminary data.</text>
</comment>
<keyword evidence="2" id="KW-1185">Reference proteome</keyword>
<protein>
    <submittedName>
        <fullName evidence="1">Uncharacterized protein</fullName>
    </submittedName>
</protein>
<proteinExistence type="predicted"/>
<gene>
    <name evidence="1" type="ORF">B0T23DRAFT_371101</name>
</gene>
<evidence type="ECO:0000313" key="1">
    <source>
        <dbReference type="EMBL" id="KAK3499937.1"/>
    </source>
</evidence>